<sequence length="109" mass="12423">MVRMLPVESVEGKLDMKASVLVGNYEFYYAAGKLAALTEVNAGEDTPPDELKTAVMETMEHFVPADDRQEYLVRLLERFRPDELQNEDTRALFLWGLTGKEPQDEQKEG</sequence>
<feature type="domain" description="DUF3837" evidence="1">
    <location>
        <begin position="1"/>
        <end position="98"/>
    </location>
</feature>
<name>A0A9D1JBK0_9FIRM</name>
<dbReference type="EMBL" id="DVHM01000151">
    <property type="protein sequence ID" value="HIR71448.1"/>
    <property type="molecule type" value="Genomic_DNA"/>
</dbReference>
<dbReference type="Pfam" id="PF12939">
    <property type="entry name" value="DUF3837"/>
    <property type="match status" value="1"/>
</dbReference>
<dbReference type="Gene3D" id="1.20.58.1400">
    <property type="entry name" value="Domain of unknown function DUF3837"/>
    <property type="match status" value="1"/>
</dbReference>
<reference evidence="2" key="1">
    <citation type="submission" date="2020-10" db="EMBL/GenBank/DDBJ databases">
        <authorList>
            <person name="Gilroy R."/>
        </authorList>
    </citation>
    <scope>NUCLEOTIDE SEQUENCE</scope>
    <source>
        <strain evidence="2">ChiSjej5B23-6657</strain>
    </source>
</reference>
<gene>
    <name evidence="2" type="ORF">IAA55_09215</name>
</gene>
<dbReference type="InterPro" id="IPR038406">
    <property type="entry name" value="DUF3837_sf"/>
</dbReference>
<accession>A0A9D1JBK0</accession>
<evidence type="ECO:0000313" key="2">
    <source>
        <dbReference type="EMBL" id="HIR71448.1"/>
    </source>
</evidence>
<reference evidence="2" key="2">
    <citation type="journal article" date="2021" name="PeerJ">
        <title>Extensive microbial diversity within the chicken gut microbiome revealed by metagenomics and culture.</title>
        <authorList>
            <person name="Gilroy R."/>
            <person name="Ravi A."/>
            <person name="Getino M."/>
            <person name="Pursley I."/>
            <person name="Horton D.L."/>
            <person name="Alikhan N.F."/>
            <person name="Baker D."/>
            <person name="Gharbi K."/>
            <person name="Hall N."/>
            <person name="Watson M."/>
            <person name="Adriaenssens E.M."/>
            <person name="Foster-Nyarko E."/>
            <person name="Jarju S."/>
            <person name="Secka A."/>
            <person name="Antonio M."/>
            <person name="Oren A."/>
            <person name="Chaudhuri R.R."/>
            <person name="La Ragione R."/>
            <person name="Hildebrand F."/>
            <person name="Pallen M.J."/>
        </authorList>
    </citation>
    <scope>NUCLEOTIDE SEQUENCE</scope>
    <source>
        <strain evidence="2">ChiSjej5B23-6657</strain>
    </source>
</reference>
<dbReference type="InterPro" id="IPR024212">
    <property type="entry name" value="DUF3837"/>
</dbReference>
<proteinExistence type="predicted"/>
<dbReference type="Proteomes" id="UP000823912">
    <property type="component" value="Unassembled WGS sequence"/>
</dbReference>
<dbReference type="AlphaFoldDB" id="A0A9D1JBK0"/>
<protein>
    <submittedName>
        <fullName evidence="2">DUF3837 family protein</fullName>
    </submittedName>
</protein>
<organism evidence="2 3">
    <name type="scientific">Candidatus Pullilachnospira gallistercoris</name>
    <dbReference type="NCBI Taxonomy" id="2840911"/>
    <lineage>
        <taxon>Bacteria</taxon>
        <taxon>Bacillati</taxon>
        <taxon>Bacillota</taxon>
        <taxon>Clostridia</taxon>
        <taxon>Lachnospirales</taxon>
        <taxon>Lachnospiraceae</taxon>
        <taxon>Lachnospiraceae incertae sedis</taxon>
        <taxon>Candidatus Pullilachnospira</taxon>
    </lineage>
</organism>
<evidence type="ECO:0000313" key="3">
    <source>
        <dbReference type="Proteomes" id="UP000823912"/>
    </source>
</evidence>
<evidence type="ECO:0000259" key="1">
    <source>
        <dbReference type="Pfam" id="PF12939"/>
    </source>
</evidence>
<comment type="caution">
    <text evidence="2">The sequence shown here is derived from an EMBL/GenBank/DDBJ whole genome shotgun (WGS) entry which is preliminary data.</text>
</comment>